<dbReference type="SUPFAM" id="SSF56349">
    <property type="entry name" value="DNA breaking-rejoining enzymes"/>
    <property type="match status" value="1"/>
</dbReference>
<name>A0ABN8N245_9CNID</name>
<feature type="transmembrane region" description="Helical" evidence="2">
    <location>
        <begin position="36"/>
        <end position="54"/>
    </location>
</feature>
<dbReference type="InterPro" id="IPR013762">
    <property type="entry name" value="Integrase-like_cat_sf"/>
</dbReference>
<evidence type="ECO:0000256" key="2">
    <source>
        <dbReference type="SAM" id="Phobius"/>
    </source>
</evidence>
<reference evidence="3 4" key="1">
    <citation type="submission" date="2022-05" db="EMBL/GenBank/DDBJ databases">
        <authorList>
            <consortium name="Genoscope - CEA"/>
            <person name="William W."/>
        </authorList>
    </citation>
    <scope>NUCLEOTIDE SEQUENCE [LARGE SCALE GENOMIC DNA]</scope>
</reference>
<keyword evidence="1" id="KW-0233">DNA recombination</keyword>
<evidence type="ECO:0008006" key="5">
    <source>
        <dbReference type="Google" id="ProtNLM"/>
    </source>
</evidence>
<accession>A0ABN8N245</accession>
<keyword evidence="4" id="KW-1185">Reference proteome</keyword>
<dbReference type="Proteomes" id="UP001159405">
    <property type="component" value="Unassembled WGS sequence"/>
</dbReference>
<organism evidence="3 4">
    <name type="scientific">Porites lobata</name>
    <dbReference type="NCBI Taxonomy" id="104759"/>
    <lineage>
        <taxon>Eukaryota</taxon>
        <taxon>Metazoa</taxon>
        <taxon>Cnidaria</taxon>
        <taxon>Anthozoa</taxon>
        <taxon>Hexacorallia</taxon>
        <taxon>Scleractinia</taxon>
        <taxon>Fungiina</taxon>
        <taxon>Poritidae</taxon>
        <taxon>Porites</taxon>
    </lineage>
</organism>
<evidence type="ECO:0000313" key="3">
    <source>
        <dbReference type="EMBL" id="CAH3041216.1"/>
    </source>
</evidence>
<dbReference type="PANTHER" id="PTHR34605:SF3">
    <property type="entry name" value="P CELL-TYPE AGGLUTINATION PROTEIN MAP4-LIKE-RELATED"/>
    <property type="match status" value="1"/>
</dbReference>
<keyword evidence="2" id="KW-0812">Transmembrane</keyword>
<sequence length="214" mass="24232">MTAQSRLCSKPDIRLPITRSILHKLVQALNHTITPAYQILLFQTMFLVAFYGFFRVGELTTKTPERRHSVLQFQSLSFLKSRNEVQAAKLVITDYKHNTTGRPFSIIIHRESTVHCCPFDFLLRWCRMRGSNSGPLFCLADGSAVKTEVFTRQLKGALGFYDLDCSSYKSHSFRVGAASLAAENGMSDAQIRGLGRWKSDAFKLYIRSPTAWAN</sequence>
<dbReference type="InterPro" id="IPR011010">
    <property type="entry name" value="DNA_brk_join_enz"/>
</dbReference>
<keyword evidence="2" id="KW-0472">Membrane</keyword>
<dbReference type="EMBL" id="CALNXK010000009">
    <property type="protein sequence ID" value="CAH3041216.1"/>
    <property type="molecule type" value="Genomic_DNA"/>
</dbReference>
<dbReference type="InterPro" id="IPR052925">
    <property type="entry name" value="Phage_Integrase-like_Recomb"/>
</dbReference>
<proteinExistence type="predicted"/>
<evidence type="ECO:0000313" key="4">
    <source>
        <dbReference type="Proteomes" id="UP001159405"/>
    </source>
</evidence>
<evidence type="ECO:0000256" key="1">
    <source>
        <dbReference type="ARBA" id="ARBA00023172"/>
    </source>
</evidence>
<keyword evidence="2" id="KW-1133">Transmembrane helix</keyword>
<dbReference type="Gene3D" id="1.10.443.10">
    <property type="entry name" value="Intergrase catalytic core"/>
    <property type="match status" value="1"/>
</dbReference>
<gene>
    <name evidence="3" type="ORF">PLOB_00048116</name>
</gene>
<comment type="caution">
    <text evidence="3">The sequence shown here is derived from an EMBL/GenBank/DDBJ whole genome shotgun (WGS) entry which is preliminary data.</text>
</comment>
<protein>
    <recommendedName>
        <fullName evidence="5">Tyr recombinase domain-containing protein</fullName>
    </recommendedName>
</protein>
<dbReference type="PANTHER" id="PTHR34605">
    <property type="entry name" value="PHAGE_INTEGRASE DOMAIN-CONTAINING PROTEIN"/>
    <property type="match status" value="1"/>
</dbReference>